<dbReference type="OrthoDB" id="3404679at2"/>
<feature type="compositionally biased region" description="Polar residues" evidence="1">
    <location>
        <begin position="1"/>
        <end position="13"/>
    </location>
</feature>
<comment type="caution">
    <text evidence="5">The sequence shown here is derived from an EMBL/GenBank/DDBJ whole genome shotgun (WGS) entry which is preliminary data.</text>
</comment>
<keyword evidence="2" id="KW-1133">Transmembrane helix</keyword>
<keyword evidence="2" id="KW-0812">Transmembrane</keyword>
<evidence type="ECO:0000259" key="3">
    <source>
        <dbReference type="Pfam" id="PF01757"/>
    </source>
</evidence>
<evidence type="ECO:0000313" key="5">
    <source>
        <dbReference type="EMBL" id="KJL38742.1"/>
    </source>
</evidence>
<feature type="transmembrane region" description="Helical" evidence="2">
    <location>
        <begin position="194"/>
        <end position="216"/>
    </location>
</feature>
<dbReference type="EMBL" id="JYIZ01000054">
    <property type="protein sequence ID" value="KJL38742.1"/>
    <property type="molecule type" value="Genomic_DNA"/>
</dbReference>
<dbReference type="Pfam" id="PF19040">
    <property type="entry name" value="SGNH"/>
    <property type="match status" value="1"/>
</dbReference>
<dbReference type="SUPFAM" id="SSF52266">
    <property type="entry name" value="SGNH hydrolase"/>
    <property type="match status" value="1"/>
</dbReference>
<dbReference type="Pfam" id="PF01757">
    <property type="entry name" value="Acyl_transf_3"/>
    <property type="match status" value="1"/>
</dbReference>
<gene>
    <name evidence="5" type="primary">oatA_4</name>
    <name evidence="5" type="ORF">RS81_02537</name>
</gene>
<name>A0A0M2H4S8_9MICO</name>
<reference evidence="5 6" key="1">
    <citation type="submission" date="2015-02" db="EMBL/GenBank/DDBJ databases">
        <title>Draft genome sequences of ten Microbacterium spp. with emphasis on heavy metal contaminated environments.</title>
        <authorList>
            <person name="Corretto E."/>
        </authorList>
    </citation>
    <scope>NUCLEOTIDE SEQUENCE [LARGE SCALE GENOMIC DNA]</scope>
    <source>
        <strain evidence="5 6">DSM 12510</strain>
    </source>
</reference>
<dbReference type="PATRIC" id="fig|92835.4.peg.2571"/>
<evidence type="ECO:0000313" key="6">
    <source>
        <dbReference type="Proteomes" id="UP000033956"/>
    </source>
</evidence>
<feature type="transmembrane region" description="Helical" evidence="2">
    <location>
        <begin position="384"/>
        <end position="407"/>
    </location>
</feature>
<sequence length="691" mass="72217">MVVTEQTEQTEQAGSPAMPGAPRSERFFRGDIQGMRALAVMSVLLYHAGVPLLPGGLVGVDVFFVISGFLIGGHLLAELRSTGGIRLGEFYARRARRILPAAIVTIVGTVVAAFLFLPPLRLPEIVGDATASAASVPNLRFAVLETDYLQGTAPSPFQQFWSLGVEEQFYLVIPLLLIVVATSVRCVRALPAVIGALSAASLVAFLWDPASVWTFFAPWTRAWELGAGVLAAVAVRHVERVPAAVARIAGCAGLALVLGSFAVVGGALPHPGAATLIPVAGAVLLVLSGGHSAGGPVSRLLGLRPLLALGAWSYALYLVHWPILAITAEALQTAGVFLPGENLPPLLTLALAAASIPVAYALHRLVERPALTHLRTRQWGSRRTIATALATVVALSVPLVVAGPAVAQLLSTSDRPAPHVQLGSAPSGTTYVPSNVTPALAAARDDAGELYSNGCQQNKTSADLITCEFGPPEAATTVALFGDSHAGRWFPALRAATEGSDVRIVSVTKSGCRSIEAAELWDSPENPSCASWRADAVEWLHEHSPEVIVLADHLGPATDDERDEQHWRGATRASIQRLPESSRVLVLAETPGQASSPPICLSAHTDDALACATDRDVAVAAGIIAGEEAGARDAGAAFADPTELLCDAELCPAIIGDTLMYADEHHLTATGSALLGPWLRGELARVLEPAE</sequence>
<feature type="transmembrane region" description="Helical" evidence="2">
    <location>
        <begin position="56"/>
        <end position="77"/>
    </location>
</feature>
<accession>A0A0M2H4S8</accession>
<dbReference type="AlphaFoldDB" id="A0A0M2H4S8"/>
<feature type="transmembrane region" description="Helical" evidence="2">
    <location>
        <begin position="222"/>
        <end position="238"/>
    </location>
</feature>
<dbReference type="GO" id="GO:0016020">
    <property type="term" value="C:membrane"/>
    <property type="evidence" value="ECO:0007669"/>
    <property type="project" value="TreeGrafter"/>
</dbReference>
<keyword evidence="6" id="KW-1185">Reference proteome</keyword>
<keyword evidence="2" id="KW-0472">Membrane</keyword>
<feature type="transmembrane region" description="Helical" evidence="2">
    <location>
        <begin position="346"/>
        <end position="363"/>
    </location>
</feature>
<evidence type="ECO:0000256" key="1">
    <source>
        <dbReference type="SAM" id="MobiDB-lite"/>
    </source>
</evidence>
<feature type="region of interest" description="Disordered" evidence="1">
    <location>
        <begin position="1"/>
        <end position="23"/>
    </location>
</feature>
<dbReference type="InterPro" id="IPR050879">
    <property type="entry name" value="Acyltransferase_3"/>
</dbReference>
<keyword evidence="5" id="KW-0012">Acyltransferase</keyword>
<feature type="transmembrane region" description="Helical" evidence="2">
    <location>
        <begin position="274"/>
        <end position="294"/>
    </location>
</feature>
<dbReference type="InterPro" id="IPR002656">
    <property type="entry name" value="Acyl_transf_3_dom"/>
</dbReference>
<feature type="domain" description="SGNH" evidence="4">
    <location>
        <begin position="455"/>
        <end position="677"/>
    </location>
</feature>
<evidence type="ECO:0000259" key="4">
    <source>
        <dbReference type="Pfam" id="PF19040"/>
    </source>
</evidence>
<feature type="domain" description="Acyltransferase 3" evidence="3">
    <location>
        <begin position="31"/>
        <end position="363"/>
    </location>
</feature>
<dbReference type="EC" id="2.3.1.-" evidence="5"/>
<protein>
    <submittedName>
        <fullName evidence="5">O-acetyltransferase OatA</fullName>
        <ecNumber evidence="5">2.3.1.-</ecNumber>
    </submittedName>
</protein>
<feature type="transmembrane region" description="Helical" evidence="2">
    <location>
        <begin position="245"/>
        <end position="268"/>
    </location>
</feature>
<dbReference type="Proteomes" id="UP000033956">
    <property type="component" value="Unassembled WGS sequence"/>
</dbReference>
<organism evidence="5 6">
    <name type="scientific">Microbacterium terrae</name>
    <dbReference type="NCBI Taxonomy" id="69369"/>
    <lineage>
        <taxon>Bacteria</taxon>
        <taxon>Bacillati</taxon>
        <taxon>Actinomycetota</taxon>
        <taxon>Actinomycetes</taxon>
        <taxon>Micrococcales</taxon>
        <taxon>Microbacteriaceae</taxon>
        <taxon>Microbacterium</taxon>
    </lineage>
</organism>
<proteinExistence type="predicted"/>
<evidence type="ECO:0000256" key="2">
    <source>
        <dbReference type="SAM" id="Phobius"/>
    </source>
</evidence>
<dbReference type="PANTHER" id="PTHR23028:SF53">
    <property type="entry name" value="ACYL_TRANSF_3 DOMAIN-CONTAINING PROTEIN"/>
    <property type="match status" value="1"/>
</dbReference>
<keyword evidence="5" id="KW-0808">Transferase</keyword>
<feature type="transmembrane region" description="Helical" evidence="2">
    <location>
        <begin position="169"/>
        <end position="187"/>
    </location>
</feature>
<dbReference type="GO" id="GO:0009103">
    <property type="term" value="P:lipopolysaccharide biosynthetic process"/>
    <property type="evidence" value="ECO:0007669"/>
    <property type="project" value="TreeGrafter"/>
</dbReference>
<dbReference type="InterPro" id="IPR043968">
    <property type="entry name" value="SGNH"/>
</dbReference>
<feature type="transmembrane region" description="Helical" evidence="2">
    <location>
        <begin position="306"/>
        <end position="326"/>
    </location>
</feature>
<dbReference type="PANTHER" id="PTHR23028">
    <property type="entry name" value="ACETYLTRANSFERASE"/>
    <property type="match status" value="1"/>
</dbReference>
<feature type="transmembrane region" description="Helical" evidence="2">
    <location>
        <begin position="98"/>
        <end position="117"/>
    </location>
</feature>
<dbReference type="STRING" id="92835.RS81_02537"/>
<dbReference type="GO" id="GO:0016747">
    <property type="term" value="F:acyltransferase activity, transferring groups other than amino-acyl groups"/>
    <property type="evidence" value="ECO:0007669"/>
    <property type="project" value="InterPro"/>
</dbReference>